<dbReference type="Proteomes" id="UP000199727">
    <property type="component" value="Unassembled WGS sequence"/>
</dbReference>
<dbReference type="GO" id="GO:0005975">
    <property type="term" value="P:carbohydrate metabolic process"/>
    <property type="evidence" value="ECO:0007669"/>
    <property type="project" value="InterPro"/>
</dbReference>
<keyword evidence="11 13" id="KW-0413">Isomerase</keyword>
<dbReference type="AlphaFoldDB" id="A0A854QMF0"/>
<feature type="binding site" evidence="15">
    <location>
        <position position="203"/>
    </location>
    <ligand>
        <name>a divalent metal cation</name>
        <dbReference type="ChEBI" id="CHEBI:60240"/>
    </ligand>
</feature>
<keyword evidence="13" id="KW-0119">Carbohydrate metabolism</keyword>
<comment type="cofactor">
    <cofactor evidence="15">
        <name>a divalent metal cation</name>
        <dbReference type="ChEBI" id="CHEBI:60240"/>
    </cofactor>
    <text evidence="15">Binds 1 divalent metal cation per subunit.</text>
</comment>
<evidence type="ECO:0000256" key="5">
    <source>
        <dbReference type="ARBA" id="ARBA00001954"/>
    </source>
</evidence>
<comment type="cofactor">
    <cofactor evidence="4">
        <name>Zn(2+)</name>
        <dbReference type="ChEBI" id="CHEBI:29105"/>
    </cofactor>
</comment>
<dbReference type="NCBIfam" id="TIGR01163">
    <property type="entry name" value="rpe"/>
    <property type="match status" value="1"/>
</dbReference>
<feature type="binding site" evidence="16">
    <location>
        <position position="97"/>
    </location>
    <ligand>
        <name>substrate</name>
    </ligand>
</feature>
<reference evidence="17 18" key="1">
    <citation type="submission" date="2017-06" db="EMBL/GenBank/DDBJ databases">
        <title>Global population genomics of the pathogenic fungus Cryptococcus neoformans var. grubii.</title>
        <authorList>
            <person name="Cuomo C."/>
            <person name="Litvintseva A."/>
            <person name="Chen Y."/>
            <person name="Young S."/>
            <person name="Zeng Q."/>
            <person name="Chapman S."/>
            <person name="Gujja S."/>
            <person name="Saif S."/>
            <person name="Birren B."/>
        </authorList>
    </citation>
    <scope>NUCLEOTIDE SEQUENCE [LARGE SCALE GENOMIC DNA]</scope>
    <source>
        <strain evidence="17 18">Tu259-1</strain>
    </source>
</reference>
<feature type="binding site" evidence="16">
    <location>
        <position position="38"/>
    </location>
    <ligand>
        <name>substrate</name>
    </ligand>
</feature>
<evidence type="ECO:0000256" key="4">
    <source>
        <dbReference type="ARBA" id="ARBA00001947"/>
    </source>
</evidence>
<protein>
    <recommendedName>
        <fullName evidence="9 13">Ribulose-phosphate 3-epimerase</fullName>
        <ecNumber evidence="8 13">5.1.3.1</ecNumber>
    </recommendedName>
</protein>
<comment type="cofactor">
    <cofactor evidence="2">
        <name>Mn(2+)</name>
        <dbReference type="ChEBI" id="CHEBI:29035"/>
    </cofactor>
</comment>
<evidence type="ECO:0000256" key="13">
    <source>
        <dbReference type="PIRNR" id="PIRNR001461"/>
    </source>
</evidence>
<evidence type="ECO:0000256" key="7">
    <source>
        <dbReference type="ARBA" id="ARBA00009541"/>
    </source>
</evidence>
<dbReference type="NCBIfam" id="NF004076">
    <property type="entry name" value="PRK05581.1-4"/>
    <property type="match status" value="1"/>
</dbReference>
<feature type="binding site" evidence="16">
    <location>
        <begin position="225"/>
        <end position="226"/>
    </location>
    <ligand>
        <name>substrate</name>
    </ligand>
</feature>
<dbReference type="PIRSF" id="PIRSF001461">
    <property type="entry name" value="RPE"/>
    <property type="match status" value="1"/>
</dbReference>
<feature type="binding site" evidence="16">
    <location>
        <position position="205"/>
    </location>
    <ligand>
        <name>substrate</name>
    </ligand>
</feature>
<feature type="binding site" evidence="16">
    <location>
        <begin position="174"/>
        <end position="177"/>
    </location>
    <ligand>
        <name>substrate</name>
    </ligand>
</feature>
<proteinExistence type="inferred from homology"/>
<dbReference type="HAMAP" id="MF_02227">
    <property type="entry name" value="RPE"/>
    <property type="match status" value="1"/>
</dbReference>
<comment type="caution">
    <text evidence="17">The sequence shown here is derived from an EMBL/GenBank/DDBJ whole genome shotgun (WGS) entry which is preliminary data.</text>
</comment>
<comment type="cofactor">
    <cofactor evidence="3">
        <name>Co(2+)</name>
        <dbReference type="ChEBI" id="CHEBI:48828"/>
    </cofactor>
</comment>
<dbReference type="PANTHER" id="PTHR11749">
    <property type="entry name" value="RIBULOSE-5-PHOSPHATE-3-EPIMERASE"/>
    <property type="match status" value="1"/>
</dbReference>
<dbReference type="GO" id="GO:0004750">
    <property type="term" value="F:D-ribulose-phosphate 3-epimerase activity"/>
    <property type="evidence" value="ECO:0007669"/>
    <property type="project" value="UniProtKB-EC"/>
</dbReference>
<evidence type="ECO:0000256" key="12">
    <source>
        <dbReference type="ARBA" id="ARBA00023285"/>
    </source>
</evidence>
<keyword evidence="15" id="KW-0464">Manganese</keyword>
<dbReference type="UniPathway" id="UPA00115">
    <property type="reaction ID" value="UER00411"/>
</dbReference>
<dbReference type="PROSITE" id="PS01085">
    <property type="entry name" value="RIBUL_P_3_EPIMER_1"/>
    <property type="match status" value="1"/>
</dbReference>
<gene>
    <name evidence="17" type="ORF">C361_00698</name>
</gene>
<feature type="binding site" evidence="15">
    <location>
        <position position="65"/>
    </location>
    <ligand>
        <name>a divalent metal cation</name>
        <dbReference type="ChEBI" id="CHEBI:60240"/>
    </ligand>
</feature>
<evidence type="ECO:0000256" key="11">
    <source>
        <dbReference type="ARBA" id="ARBA00023235"/>
    </source>
</evidence>
<dbReference type="PROSITE" id="PS01086">
    <property type="entry name" value="RIBUL_P_3_EPIMER_2"/>
    <property type="match status" value="1"/>
</dbReference>
<evidence type="ECO:0000256" key="9">
    <source>
        <dbReference type="ARBA" id="ARBA00013920"/>
    </source>
</evidence>
<dbReference type="OrthoDB" id="1927044at2759"/>
<comment type="cofactor">
    <cofactor evidence="5">
        <name>Fe(2+)</name>
        <dbReference type="ChEBI" id="CHEBI:29033"/>
    </cofactor>
</comment>
<dbReference type="GO" id="GO:0006098">
    <property type="term" value="P:pentose-phosphate shunt"/>
    <property type="evidence" value="ECO:0007669"/>
    <property type="project" value="UniProtKB-UniPathway"/>
</dbReference>
<feature type="binding site" evidence="15">
    <location>
        <position position="97"/>
    </location>
    <ligand>
        <name>a divalent metal cation</name>
        <dbReference type="ChEBI" id="CHEBI:60240"/>
    </ligand>
</feature>
<accession>A0A854QMF0</accession>
<evidence type="ECO:0000256" key="1">
    <source>
        <dbReference type="ARBA" id="ARBA00001782"/>
    </source>
</evidence>
<dbReference type="FunFam" id="3.20.20.70:FF:000130">
    <property type="entry name" value="Ribulose-phosphate 3-epimerase"/>
    <property type="match status" value="1"/>
</dbReference>
<keyword evidence="15" id="KW-0862">Zinc</keyword>
<evidence type="ECO:0000313" key="17">
    <source>
        <dbReference type="EMBL" id="OXG29044.1"/>
    </source>
</evidence>
<evidence type="ECO:0000313" key="18">
    <source>
        <dbReference type="Proteomes" id="UP000199727"/>
    </source>
</evidence>
<evidence type="ECO:0000256" key="15">
    <source>
        <dbReference type="PIRSR" id="PIRSR001461-2"/>
    </source>
</evidence>
<dbReference type="InterPro" id="IPR013785">
    <property type="entry name" value="Aldolase_TIM"/>
</dbReference>
<dbReference type="InterPro" id="IPR026019">
    <property type="entry name" value="Ribul_P_3_epim"/>
</dbReference>
<dbReference type="InterPro" id="IPR011060">
    <property type="entry name" value="RibuloseP-bd_barrel"/>
</dbReference>
<dbReference type="GO" id="GO:0046872">
    <property type="term" value="F:metal ion binding"/>
    <property type="evidence" value="ECO:0007669"/>
    <property type="project" value="UniProtKB-KW"/>
</dbReference>
<dbReference type="SUPFAM" id="SSF51366">
    <property type="entry name" value="Ribulose-phoshate binding barrel"/>
    <property type="match status" value="1"/>
</dbReference>
<dbReference type="Pfam" id="PF00834">
    <property type="entry name" value="Ribul_P_3_epim"/>
    <property type="match status" value="1"/>
</dbReference>
<feature type="active site" description="Proton donor" evidence="14">
    <location>
        <position position="203"/>
    </location>
</feature>
<dbReference type="CDD" id="cd00429">
    <property type="entry name" value="RPE"/>
    <property type="match status" value="1"/>
</dbReference>
<evidence type="ECO:0000256" key="2">
    <source>
        <dbReference type="ARBA" id="ARBA00001936"/>
    </source>
</evidence>
<organism evidence="17 18">
    <name type="scientific">Cryptococcus neoformans Tu259-1</name>
    <dbReference type="NCBI Taxonomy" id="1230072"/>
    <lineage>
        <taxon>Eukaryota</taxon>
        <taxon>Fungi</taxon>
        <taxon>Dikarya</taxon>
        <taxon>Basidiomycota</taxon>
        <taxon>Agaricomycotina</taxon>
        <taxon>Tremellomycetes</taxon>
        <taxon>Tremellales</taxon>
        <taxon>Cryptococcaceae</taxon>
        <taxon>Cryptococcus</taxon>
        <taxon>Cryptococcus neoformans species complex</taxon>
    </lineage>
</organism>
<dbReference type="InterPro" id="IPR000056">
    <property type="entry name" value="Ribul_P_3_epim-like"/>
</dbReference>
<dbReference type="EMBL" id="AMKT01000010">
    <property type="protein sequence ID" value="OXG29044.1"/>
    <property type="molecule type" value="Genomic_DNA"/>
</dbReference>
<feature type="active site" description="Proton acceptor" evidence="14">
    <location>
        <position position="65"/>
    </location>
</feature>
<evidence type="ECO:0000256" key="10">
    <source>
        <dbReference type="ARBA" id="ARBA00022723"/>
    </source>
</evidence>
<sequence>MTLRGFLLFPSCPSKKKEITHILSVKQQKMSKAIISPSVLASDLSDLSNECRRMMANGCDWLHMDVMDGHFVPNITMGAPILEHVYKNVPNIFMDCHMMVSNPSQWVPEVAKAGGKLYTFHYEATEEPEKVIELVHSHNMLAGLAISPETPASAITDSLGKAADLLLVMTVRPGRGGQKFMPECLEKVKELRERFPGKNIQVDGGVGSGNACQCAQAGSNVLVAGTAIFGAKDPKQTIQEMRTAVNDVIAQRK</sequence>
<evidence type="ECO:0000256" key="3">
    <source>
        <dbReference type="ARBA" id="ARBA00001941"/>
    </source>
</evidence>
<evidence type="ECO:0000256" key="6">
    <source>
        <dbReference type="ARBA" id="ARBA00005016"/>
    </source>
</evidence>
<evidence type="ECO:0000256" key="8">
    <source>
        <dbReference type="ARBA" id="ARBA00013188"/>
    </source>
</evidence>
<comment type="catalytic activity">
    <reaction evidence="1 13">
        <text>D-ribulose 5-phosphate = D-xylulose 5-phosphate</text>
        <dbReference type="Rhea" id="RHEA:13677"/>
        <dbReference type="ChEBI" id="CHEBI:57737"/>
        <dbReference type="ChEBI" id="CHEBI:58121"/>
        <dbReference type="EC" id="5.1.3.1"/>
    </reaction>
</comment>
<comment type="similarity">
    <text evidence="7 13">Belongs to the ribulose-phosphate 3-epimerase family.</text>
</comment>
<evidence type="ECO:0000256" key="16">
    <source>
        <dbReference type="PIRSR" id="PIRSR001461-3"/>
    </source>
</evidence>
<name>A0A854QMF0_CRYNE</name>
<comment type="pathway">
    <text evidence="6">Carbohydrate degradation; pentose phosphate pathway; D-xylulose 5-phosphate from D-ribulose 5-phosphate (non-oxidative stage): step 1/1.</text>
</comment>
<evidence type="ECO:0000256" key="14">
    <source>
        <dbReference type="PIRSR" id="PIRSR001461-1"/>
    </source>
</evidence>
<feature type="binding site" evidence="15">
    <location>
        <position position="63"/>
    </location>
    <ligand>
        <name>a divalent metal cation</name>
        <dbReference type="ChEBI" id="CHEBI:60240"/>
    </ligand>
</feature>
<dbReference type="EC" id="5.1.3.1" evidence="8 13"/>
<dbReference type="Gene3D" id="3.20.20.70">
    <property type="entry name" value="Aldolase class I"/>
    <property type="match status" value="1"/>
</dbReference>
<keyword evidence="10 15" id="KW-0479">Metal-binding</keyword>
<keyword evidence="12 15" id="KW-0170">Cobalt</keyword>